<reference evidence="6" key="1">
    <citation type="journal article" date="2010" name="Genome Biol.">
        <title>Genome sequence of the necrotrophic plant pathogen Pythium ultimum reveals original pathogenicity mechanisms and effector repertoire.</title>
        <authorList>
            <person name="Levesque C.A."/>
            <person name="Brouwer H."/>
            <person name="Cano L."/>
            <person name="Hamilton J.P."/>
            <person name="Holt C."/>
            <person name="Huitema E."/>
            <person name="Raffaele S."/>
            <person name="Robideau G.P."/>
            <person name="Thines M."/>
            <person name="Win J."/>
            <person name="Zerillo M.M."/>
            <person name="Beakes G.W."/>
            <person name="Boore J.L."/>
            <person name="Busam D."/>
            <person name="Dumas B."/>
            <person name="Ferriera S."/>
            <person name="Fuerstenberg S.I."/>
            <person name="Gachon C.M."/>
            <person name="Gaulin E."/>
            <person name="Govers F."/>
            <person name="Grenville-Briggs L."/>
            <person name="Horner N."/>
            <person name="Hostetler J."/>
            <person name="Jiang R.H."/>
            <person name="Johnson J."/>
            <person name="Krajaejun T."/>
            <person name="Lin H."/>
            <person name="Meijer H.J."/>
            <person name="Moore B."/>
            <person name="Morris P."/>
            <person name="Phuntmart V."/>
            <person name="Puiu D."/>
            <person name="Shetty J."/>
            <person name="Stajich J.E."/>
            <person name="Tripathy S."/>
            <person name="Wawra S."/>
            <person name="van West P."/>
            <person name="Whitty B.R."/>
            <person name="Coutinho P.M."/>
            <person name="Henrissat B."/>
            <person name="Martin F."/>
            <person name="Thomas P.D."/>
            <person name="Tyler B.M."/>
            <person name="De Vries R.P."/>
            <person name="Kamoun S."/>
            <person name="Yandell M."/>
            <person name="Tisserat N."/>
            <person name="Buell C.R."/>
        </authorList>
    </citation>
    <scope>NUCLEOTIDE SEQUENCE</scope>
    <source>
        <strain evidence="6">DAOM:BR144</strain>
    </source>
</reference>
<keyword evidence="3" id="KW-0964">Secreted</keyword>
<dbReference type="EMBL" id="GL376592">
    <property type="status" value="NOT_ANNOTATED_CDS"/>
    <property type="molecule type" value="Genomic_DNA"/>
</dbReference>
<reference evidence="6" key="2">
    <citation type="submission" date="2010-04" db="EMBL/GenBank/DDBJ databases">
        <authorList>
            <person name="Buell R."/>
            <person name="Hamilton J."/>
            <person name="Hostetler J."/>
        </authorList>
    </citation>
    <scope>NUCLEOTIDE SEQUENCE [LARGE SCALE GENOMIC DNA]</scope>
    <source>
        <strain evidence="6">DAOM:BR144</strain>
    </source>
</reference>
<proteinExistence type="predicted"/>
<dbReference type="HOGENOM" id="CLU_114740_1_2_1"/>
<feature type="domain" description="Crinkler effector protein N-terminal" evidence="4">
    <location>
        <begin position="2"/>
        <end position="114"/>
    </location>
</feature>
<evidence type="ECO:0000259" key="4">
    <source>
        <dbReference type="Pfam" id="PF20147"/>
    </source>
</evidence>
<dbReference type="OMA" id="CAFAAKF"/>
<protein>
    <recommendedName>
        <fullName evidence="4">Crinkler effector protein N-terminal domain-containing protein</fullName>
    </recommendedName>
</protein>
<comment type="subcellular location">
    <subcellularLocation>
        <location evidence="1">Host cell</location>
    </subcellularLocation>
    <subcellularLocation>
        <location evidence="2">Secreted</location>
    </subcellularLocation>
</comment>
<evidence type="ECO:0000256" key="1">
    <source>
        <dbReference type="ARBA" id="ARBA00004340"/>
    </source>
</evidence>
<dbReference type="GO" id="GO:0043657">
    <property type="term" value="C:host cell"/>
    <property type="evidence" value="ECO:0007669"/>
    <property type="project" value="UniProtKB-SubCell"/>
</dbReference>
<evidence type="ECO:0000313" key="5">
    <source>
        <dbReference type="EnsemblProtists" id="PYU1_T010816"/>
    </source>
</evidence>
<reference evidence="5" key="3">
    <citation type="submission" date="2015-02" db="UniProtKB">
        <authorList>
            <consortium name="EnsemblProtists"/>
        </authorList>
    </citation>
    <scope>IDENTIFICATION</scope>
    <source>
        <strain evidence="5">DAOM BR144</strain>
    </source>
</reference>
<dbReference type="Pfam" id="PF20147">
    <property type="entry name" value="Crinkler"/>
    <property type="match status" value="1"/>
</dbReference>
<dbReference type="Proteomes" id="UP000019132">
    <property type="component" value="Unassembled WGS sequence"/>
</dbReference>
<dbReference type="GO" id="GO:0005576">
    <property type="term" value="C:extracellular region"/>
    <property type="evidence" value="ECO:0007669"/>
    <property type="project" value="UniProtKB-SubCell"/>
</dbReference>
<evidence type="ECO:0000256" key="2">
    <source>
        <dbReference type="ARBA" id="ARBA00004613"/>
    </source>
</evidence>
<dbReference type="InterPro" id="IPR045379">
    <property type="entry name" value="Crinkler_N"/>
</dbReference>
<dbReference type="AlphaFoldDB" id="K3X0R7"/>
<organism evidence="5 6">
    <name type="scientific">Globisporangium ultimum (strain ATCC 200006 / CBS 805.95 / DAOM BR144)</name>
    <name type="common">Pythium ultimum</name>
    <dbReference type="NCBI Taxonomy" id="431595"/>
    <lineage>
        <taxon>Eukaryota</taxon>
        <taxon>Sar</taxon>
        <taxon>Stramenopiles</taxon>
        <taxon>Oomycota</taxon>
        <taxon>Peronosporomycetes</taxon>
        <taxon>Pythiales</taxon>
        <taxon>Pythiaceae</taxon>
        <taxon>Globisporangium</taxon>
    </lineage>
</organism>
<evidence type="ECO:0000313" key="6">
    <source>
        <dbReference type="Proteomes" id="UP000019132"/>
    </source>
</evidence>
<keyword evidence="6" id="KW-1185">Reference proteome</keyword>
<name>K3X0R7_GLOUD</name>
<dbReference type="InParanoid" id="K3X0R7"/>
<dbReference type="EnsemblProtists" id="PYU1_T010816">
    <property type="protein sequence ID" value="PYU1_T010816"/>
    <property type="gene ID" value="PYU1_G010793"/>
</dbReference>
<dbReference type="VEuPathDB" id="FungiDB:PYU1_G010793"/>
<sequence length="134" mass="15001">MCALVEWKDCAFAAKFDPTELVGALKETIKEKNDDTITCNARQLQLYLARKDSSCDEWLSVDETSRNLVVGDVTADMEEIIQGEPMDAAKTLQYYLASDDNATEPPQDRIHVLVMFPPQTPGPRPQKKARLATL</sequence>
<evidence type="ECO:0000256" key="3">
    <source>
        <dbReference type="ARBA" id="ARBA00022525"/>
    </source>
</evidence>
<accession>K3X0R7</accession>